<evidence type="ECO:0000313" key="2">
    <source>
        <dbReference type="EMBL" id="ETO26475.1"/>
    </source>
</evidence>
<feature type="transmembrane region" description="Helical" evidence="1">
    <location>
        <begin position="181"/>
        <end position="198"/>
    </location>
</feature>
<dbReference type="Proteomes" id="UP000023152">
    <property type="component" value="Unassembled WGS sequence"/>
</dbReference>
<keyword evidence="1" id="KW-0472">Membrane</keyword>
<gene>
    <name evidence="2" type="ORF">RFI_10663</name>
</gene>
<evidence type="ECO:0000313" key="3">
    <source>
        <dbReference type="Proteomes" id="UP000023152"/>
    </source>
</evidence>
<dbReference type="EMBL" id="ASPP01007854">
    <property type="protein sequence ID" value="ETO26475.1"/>
    <property type="molecule type" value="Genomic_DNA"/>
</dbReference>
<name>X6NJJ6_RETFI</name>
<dbReference type="Gene3D" id="2.30.30.380">
    <property type="entry name" value="Zn-finger domain of Sec23/24"/>
    <property type="match status" value="1"/>
</dbReference>
<dbReference type="GO" id="GO:0006888">
    <property type="term" value="P:endoplasmic reticulum to Golgi vesicle-mediated transport"/>
    <property type="evidence" value="ECO:0007669"/>
    <property type="project" value="InterPro"/>
</dbReference>
<keyword evidence="3" id="KW-1185">Reference proteome</keyword>
<dbReference type="AlphaFoldDB" id="X6NJJ6"/>
<sequence>MLKDSFGLGGETKSATEVQSTAVAQSAAIDENNNVPGANANNAPGANVNDALAFVDNRKKEDKSRRAVRTQKINTNVVAFDLGTLGDKANAIATGDPVVCANAKCKAILSGIDILKTSDKDMKVDDDDSIWICQLCNQRNIIQIQNEEIPQGDTVDYIVEPSSEDEKSDLQHNVMSLKSNTFFIIIIIIIFFLCLQNMNTEQSFYT</sequence>
<protein>
    <submittedName>
        <fullName evidence="2">Uncharacterized protein</fullName>
    </submittedName>
</protein>
<evidence type="ECO:0000256" key="1">
    <source>
        <dbReference type="SAM" id="Phobius"/>
    </source>
</evidence>
<dbReference type="SUPFAM" id="SSF82919">
    <property type="entry name" value="Zn-finger domain of Sec23/24"/>
    <property type="match status" value="1"/>
</dbReference>
<keyword evidence="1" id="KW-1133">Transmembrane helix</keyword>
<organism evidence="2 3">
    <name type="scientific">Reticulomyxa filosa</name>
    <dbReference type="NCBI Taxonomy" id="46433"/>
    <lineage>
        <taxon>Eukaryota</taxon>
        <taxon>Sar</taxon>
        <taxon>Rhizaria</taxon>
        <taxon>Retaria</taxon>
        <taxon>Foraminifera</taxon>
        <taxon>Monothalamids</taxon>
        <taxon>Reticulomyxidae</taxon>
        <taxon>Reticulomyxa</taxon>
    </lineage>
</organism>
<dbReference type="GO" id="GO:0030127">
    <property type="term" value="C:COPII vesicle coat"/>
    <property type="evidence" value="ECO:0007669"/>
    <property type="project" value="InterPro"/>
</dbReference>
<reference evidence="2 3" key="1">
    <citation type="journal article" date="2013" name="Curr. Biol.">
        <title>The Genome of the Foraminiferan Reticulomyxa filosa.</title>
        <authorList>
            <person name="Glockner G."/>
            <person name="Hulsmann N."/>
            <person name="Schleicher M."/>
            <person name="Noegel A.A."/>
            <person name="Eichinger L."/>
            <person name="Gallinger C."/>
            <person name="Pawlowski J."/>
            <person name="Sierra R."/>
            <person name="Euteneuer U."/>
            <person name="Pillet L."/>
            <person name="Moustafa A."/>
            <person name="Platzer M."/>
            <person name="Groth M."/>
            <person name="Szafranski K."/>
            <person name="Schliwa M."/>
        </authorList>
    </citation>
    <scope>NUCLEOTIDE SEQUENCE [LARGE SCALE GENOMIC DNA]</scope>
</reference>
<dbReference type="OrthoDB" id="1724672at2759"/>
<accession>X6NJJ6</accession>
<keyword evidence="1" id="KW-0812">Transmembrane</keyword>
<proteinExistence type="predicted"/>
<dbReference type="InterPro" id="IPR036174">
    <property type="entry name" value="Znf_Sec23_Sec24_sf"/>
</dbReference>
<dbReference type="GO" id="GO:0008270">
    <property type="term" value="F:zinc ion binding"/>
    <property type="evidence" value="ECO:0007669"/>
    <property type="project" value="InterPro"/>
</dbReference>
<comment type="caution">
    <text evidence="2">The sequence shown here is derived from an EMBL/GenBank/DDBJ whole genome shotgun (WGS) entry which is preliminary data.</text>
</comment>
<dbReference type="GO" id="GO:0006886">
    <property type="term" value="P:intracellular protein transport"/>
    <property type="evidence" value="ECO:0007669"/>
    <property type="project" value="InterPro"/>
</dbReference>